<reference evidence="10" key="1">
    <citation type="submission" date="2020-11" db="EMBL/GenBank/DDBJ databases">
        <authorList>
            <person name="Tran Van P."/>
        </authorList>
    </citation>
    <scope>NUCLEOTIDE SEQUENCE</scope>
</reference>
<dbReference type="PROSITE" id="PS01209">
    <property type="entry name" value="LDLRA_1"/>
    <property type="match status" value="4"/>
</dbReference>
<feature type="disulfide bond" evidence="5">
    <location>
        <begin position="1904"/>
        <end position="1919"/>
    </location>
</feature>
<feature type="compositionally biased region" description="Low complexity" evidence="7">
    <location>
        <begin position="1135"/>
        <end position="1145"/>
    </location>
</feature>
<keyword evidence="4 5" id="KW-1015">Disulfide bond</keyword>
<dbReference type="InterPro" id="IPR009003">
    <property type="entry name" value="Peptidase_S1_PA"/>
</dbReference>
<evidence type="ECO:0000259" key="8">
    <source>
        <dbReference type="PROSITE" id="PS50240"/>
    </source>
</evidence>
<evidence type="ECO:0000313" key="10">
    <source>
        <dbReference type="EMBL" id="CAD7461727.1"/>
    </source>
</evidence>
<evidence type="ECO:0000256" key="7">
    <source>
        <dbReference type="SAM" id="MobiDB-lite"/>
    </source>
</evidence>
<keyword evidence="1" id="KW-0645">Protease</keyword>
<feature type="compositionally biased region" description="Polar residues" evidence="7">
    <location>
        <begin position="739"/>
        <end position="756"/>
    </location>
</feature>
<dbReference type="GO" id="GO:0006508">
    <property type="term" value="P:proteolysis"/>
    <property type="evidence" value="ECO:0007669"/>
    <property type="project" value="UniProtKB-KW"/>
</dbReference>
<accession>A0A7R9INK3</accession>
<keyword evidence="3" id="KW-0720">Serine protease</keyword>
<comment type="caution">
    <text evidence="6">Lacks conserved residue(s) required for the propagation of feature annotation.</text>
</comment>
<dbReference type="SUPFAM" id="SSF50494">
    <property type="entry name" value="Trypsin-like serine proteases"/>
    <property type="match status" value="1"/>
</dbReference>
<dbReference type="InterPro" id="IPR036055">
    <property type="entry name" value="LDL_receptor-like_sf"/>
</dbReference>
<feature type="region of interest" description="Disordered" evidence="7">
    <location>
        <begin position="1398"/>
        <end position="1482"/>
    </location>
</feature>
<dbReference type="InterPro" id="IPR023415">
    <property type="entry name" value="LDLR_class-A_CS"/>
</dbReference>
<feature type="region of interest" description="Disordered" evidence="7">
    <location>
        <begin position="992"/>
        <end position="1018"/>
    </location>
</feature>
<dbReference type="InterPro" id="IPR036772">
    <property type="entry name" value="SRCR-like_dom_sf"/>
</dbReference>
<feature type="compositionally biased region" description="Basic and acidic residues" evidence="7">
    <location>
        <begin position="1309"/>
        <end position="1319"/>
    </location>
</feature>
<dbReference type="Pfam" id="PF15494">
    <property type="entry name" value="SRCR_2"/>
    <property type="match status" value="1"/>
</dbReference>
<feature type="compositionally biased region" description="Polar residues" evidence="7">
    <location>
        <begin position="910"/>
        <end position="920"/>
    </location>
</feature>
<feature type="disulfide bond" evidence="5">
    <location>
        <begin position="1923"/>
        <end position="1935"/>
    </location>
</feature>
<evidence type="ECO:0000256" key="3">
    <source>
        <dbReference type="ARBA" id="ARBA00022825"/>
    </source>
</evidence>
<feature type="compositionally biased region" description="Basic and acidic residues" evidence="7">
    <location>
        <begin position="619"/>
        <end position="637"/>
    </location>
</feature>
<feature type="disulfide bond" evidence="5">
    <location>
        <begin position="1892"/>
        <end position="1910"/>
    </location>
</feature>
<dbReference type="PROSITE" id="PS50240">
    <property type="entry name" value="TRYPSIN_DOM"/>
    <property type="match status" value="1"/>
</dbReference>
<feature type="compositionally biased region" description="Basic and acidic residues" evidence="7">
    <location>
        <begin position="933"/>
        <end position="946"/>
    </location>
</feature>
<dbReference type="InterPro" id="IPR043504">
    <property type="entry name" value="Peptidase_S1_PA_chymotrypsin"/>
</dbReference>
<feature type="disulfide bond" evidence="5">
    <location>
        <begin position="1827"/>
        <end position="1842"/>
    </location>
</feature>
<feature type="compositionally biased region" description="Basic and acidic residues" evidence="7">
    <location>
        <begin position="647"/>
        <end position="673"/>
    </location>
</feature>
<feature type="region of interest" description="Disordered" evidence="7">
    <location>
        <begin position="223"/>
        <end position="697"/>
    </location>
</feature>
<feature type="compositionally biased region" description="Polar residues" evidence="7">
    <location>
        <begin position="520"/>
        <end position="553"/>
    </location>
</feature>
<organism evidence="10">
    <name type="scientific">Timema tahoe</name>
    <dbReference type="NCBI Taxonomy" id="61484"/>
    <lineage>
        <taxon>Eukaryota</taxon>
        <taxon>Metazoa</taxon>
        <taxon>Ecdysozoa</taxon>
        <taxon>Arthropoda</taxon>
        <taxon>Hexapoda</taxon>
        <taxon>Insecta</taxon>
        <taxon>Pterygota</taxon>
        <taxon>Neoptera</taxon>
        <taxon>Polyneoptera</taxon>
        <taxon>Phasmatodea</taxon>
        <taxon>Timematodea</taxon>
        <taxon>Timematoidea</taxon>
        <taxon>Timematidae</taxon>
        <taxon>Timema</taxon>
    </lineage>
</organism>
<feature type="compositionally biased region" description="Acidic residues" evidence="7">
    <location>
        <begin position="1534"/>
        <end position="1543"/>
    </location>
</feature>
<name>A0A7R9INK3_9NEOP</name>
<dbReference type="InterPro" id="IPR001190">
    <property type="entry name" value="SRCR"/>
</dbReference>
<feature type="disulfide bond" evidence="5">
    <location>
        <begin position="1966"/>
        <end position="1984"/>
    </location>
</feature>
<feature type="compositionally biased region" description="Polar residues" evidence="7">
    <location>
        <begin position="1616"/>
        <end position="1631"/>
    </location>
</feature>
<dbReference type="PANTHER" id="PTHR24252">
    <property type="entry name" value="ACROSIN-RELATED"/>
    <property type="match status" value="1"/>
</dbReference>
<feature type="compositionally biased region" description="Polar residues" evidence="7">
    <location>
        <begin position="1509"/>
        <end position="1533"/>
    </location>
</feature>
<feature type="domain" description="Peptidase S1" evidence="8">
    <location>
        <begin position="2113"/>
        <end position="2352"/>
    </location>
</feature>
<dbReference type="InterPro" id="IPR001254">
    <property type="entry name" value="Trypsin_dom"/>
</dbReference>
<dbReference type="PROSITE" id="PS50287">
    <property type="entry name" value="SRCR_2"/>
    <property type="match status" value="1"/>
</dbReference>
<feature type="compositionally biased region" description="Polar residues" evidence="7">
    <location>
        <begin position="807"/>
        <end position="825"/>
    </location>
</feature>
<feature type="disulfide bond" evidence="5">
    <location>
        <begin position="1853"/>
        <end position="1871"/>
    </location>
</feature>
<dbReference type="Gene3D" id="2.40.10.10">
    <property type="entry name" value="Trypsin-like serine proteases"/>
    <property type="match status" value="1"/>
</dbReference>
<protein>
    <submittedName>
        <fullName evidence="10">Uncharacterized protein</fullName>
    </submittedName>
</protein>
<dbReference type="CDD" id="cd00112">
    <property type="entry name" value="LDLa"/>
    <property type="match status" value="5"/>
</dbReference>
<sequence>MEYTPKLEDTNSEEFHKLATSLEDEVKKALFDKQTLLYGAADIYVRAMEFSRGSVVAKLRIAWVFKQGIHNPPDPIKRDDVRRRMEDHLNTHRGYLESYHLPTGSVRARNVIDSCQFRNWDCSHGCAFDYNGTLDFVCLCPDGMTLDDVGKNCTVTVINVHENLNPSLNQAQRKPVQDQNQLQNLNLSLNPAQRKLIQNQNQLQNPNSEPQSSSEKYNLESITVPQFEPQSSSEKTSSESEPITEPQSEPQSSSEKNNSESEPYIKLISEPQSSSEKSYSESEPITEPQSEPQSSSEKSHSESETITEPQSEPQSSSEKAQKEFEHVSESLTEPQSEPQPSSEKTSSESEQTTEPQSESQPSSENSHSESEPIIEPQSEPQSSSEKSHSESEPITEPQSKSETTSSESEPIIESQSEPQSSSEKSHPELEPITEPQSEPQSSSEKSHAELGSIIEPQSEPQSSSEKTSSESEPITEPQSEPQSSSEKYNLESITVPQFEPQSSSENTRLEAGIMTKYQPVPQTLQEQKGTSDSTNMLGSEPPQTTEQSPSQAETIPDINHESLSNHITPPITVTNQSTTEAETQRPIVSDDNTSKVSTTEQEVVPTAAAIPHHGAGLKEPQDKIHLESMKDNEEHANEALGSDENNVPERKPAETHELHRIDDLITSNEEKESNSLNFMGADAANDTFDSTRSESDMLKEDYNSTSFSLPEGEGVVRKTTQVERDPVSAFMHSLVYGSQDPNEANTTEGMNVIKNTSEGKDNLEERDLSEDSKEKLKNSVEEPGFDLFNITTEKGTTPENGELSGSVGANMSDTTTEIVNGSITEPTGKEHAHESGMGSLFSTETGASLQDNNSSPVPTVMTKIEPEKPKNNDSYPLDELYHDDDNDALKNVLPDEDYDNYALKFWAGRNENNTNSANSSFKKRPRLDDDEMLEKNPKDVPPHRENVSGLTDASFETIPGHHENLTLDEPVSVSPDSIQIANDITTQGKDELAASNDKNNHPNGIIEDADEENNATNKSYPDMLLDAIFPTTTLRAEEEPITLDTFHTSDESNSSSTEVNSIFDTLLSKAKDIVGKVYKEAINDSDNMTTGNIMTNATTDIINIDANNTTNMEGEESILPSSAAAIELTNSTQSTLSNENNLENNHPFFTQSDKESQGMDDPKSVIPLEYMNIDPRPDKTHRPEENLLENHEEMPNQNDHQPALDDERRDHTDDQPHGSNLDVKTTESVLHISDLLPTVESKTEITQQTAQSEDLNATTDDKNTMKELSSGEFHPTVPSFVAREEETRPNEDSDNSSDENKYVLNDEEMSAKTTKDPLSKENNLTVSESHTKDLHGFLREDLENKLGAHIDTTSSSTAKTVGDIYNIPPSSDGNAIPPTAQSVTHIESLIDEIHRDSSIHGMSSGENGNATMPENTTVENDGNLLVIPLPKTENKKKDVNISSNNKKIVKPGEDSDSPGGSDESIYMKTSISSSEKKGKYDKETNRKLDKLGLAAPSLDAVAMTTVTEATGTLDNDTQSQRMLSTDETPSAISEESDESNIQDENEDIIHTIAGQNDNMNIVEEGSFIGPKREKKKSEESSKDKLEVDKKENNSADDKTIQEIEPHSVGLEPAHEISTSVADQSEGASTEENSIEDHPTSVAAENGVINAGSTTESALTNSTESGVDKPRLGTMKIEEVTPATLSLAITDIVKDKSPDYEDSSAGNSSLSTKKTVTLASGDTLTESDGNIIAPEAVVTEDKPQEVSSSTVPTISSEDFNKPMVKMTLNNSYTNNTSQGNTQDLAPKSGAGLIAQTPVAFSKCAAGQFQCVNGTSQEGAYCVGLSAKCDSINDCSDGSDEIGCIVDGCPGNFQCSSGQCLKRHLVCNGIVDCNDGTDESECETWKCLFDEYQCPSGRCIPVLWQCDGKPDCDNHTDEFNCQSSCGNDEYLCQERWCIPMTWRCNGVPECANGEDEKLCDCSLDQFKCNTGGCISQALVCDGVEHCPDFSDEWDCIHLHPETTRLEIRSPENRWHPVCGDNWDSKWSDLVCQNLGYSKAIYTEHPISESVHNVTGYYMLKPGADAAVGTSNPRFPAVLQRAGTDTLCTTDSTVEISCQEFMCGTHSLAEGVTARLAGGDRANNGQWPSVALLYHTGYKTRCTASIISPRWLLSSYNCIKHRDKSLSPNSWVVFGGGSMFDTDKPDTQIREVRTIVPHPQVKYNQFLYNHDIALIELTQSLEFTRYVSAICLPEKEIEPRQLCVTAGWGYTSPGEINFSQYLHYLPIPTIDLNECNSTKHYSGFVTEDDICAGFTDVDKSPCYNDEGSPLMCISDNGMWELQGVLAHHSNCGRGYHPSIFSSVSAVRSWVETTIGSRFERKSPFNVRRR</sequence>
<dbReference type="Gene3D" id="2.10.25.10">
    <property type="entry name" value="Laminin"/>
    <property type="match status" value="1"/>
</dbReference>
<dbReference type="GO" id="GO:0004252">
    <property type="term" value="F:serine-type endopeptidase activity"/>
    <property type="evidence" value="ECO:0007669"/>
    <property type="project" value="InterPro"/>
</dbReference>
<keyword evidence="2" id="KW-0378">Hydrolase</keyword>
<dbReference type="SUPFAM" id="SSF57424">
    <property type="entry name" value="LDL receptor-like module"/>
    <property type="match status" value="5"/>
</dbReference>
<dbReference type="CDD" id="cd00190">
    <property type="entry name" value="Tryp_SPc"/>
    <property type="match status" value="1"/>
</dbReference>
<feature type="compositionally biased region" description="Basic and acidic residues" evidence="7">
    <location>
        <begin position="1575"/>
        <end position="1605"/>
    </location>
</feature>
<feature type="compositionally biased region" description="Polar residues" evidence="7">
    <location>
        <begin position="491"/>
        <end position="506"/>
    </location>
</feature>
<dbReference type="SMART" id="SM00020">
    <property type="entry name" value="Tryp_SPc"/>
    <property type="match status" value="1"/>
</dbReference>
<feature type="compositionally biased region" description="Basic and acidic residues" evidence="7">
    <location>
        <begin position="1202"/>
        <end position="1216"/>
    </location>
</feature>
<feature type="compositionally biased region" description="Low complexity" evidence="7">
    <location>
        <begin position="452"/>
        <end position="487"/>
    </location>
</feature>
<evidence type="ECO:0000256" key="6">
    <source>
        <dbReference type="PROSITE-ProRule" id="PRU00196"/>
    </source>
</evidence>
<feature type="compositionally biased region" description="Basic and acidic residues" evidence="7">
    <location>
        <begin position="319"/>
        <end position="328"/>
    </location>
</feature>
<dbReference type="GO" id="GO:0016020">
    <property type="term" value="C:membrane"/>
    <property type="evidence" value="ECO:0007669"/>
    <property type="project" value="InterPro"/>
</dbReference>
<dbReference type="Pfam" id="PF00089">
    <property type="entry name" value="Trypsin"/>
    <property type="match status" value="1"/>
</dbReference>
<feature type="region of interest" description="Disordered" evidence="7">
    <location>
        <begin position="1241"/>
        <end position="1331"/>
    </location>
</feature>
<gene>
    <name evidence="10" type="ORF">TTEB3V08_LOCUS9633</name>
</gene>
<evidence type="ECO:0000256" key="4">
    <source>
        <dbReference type="ARBA" id="ARBA00023157"/>
    </source>
</evidence>
<feature type="compositionally biased region" description="Polar residues" evidence="7">
    <location>
        <begin position="1244"/>
        <end position="1258"/>
    </location>
</feature>
<evidence type="ECO:0000256" key="5">
    <source>
        <dbReference type="PROSITE-ProRule" id="PRU00124"/>
    </source>
</evidence>
<dbReference type="SUPFAM" id="SSF56487">
    <property type="entry name" value="SRCR-like"/>
    <property type="match status" value="1"/>
</dbReference>
<feature type="region of interest" description="Disordered" evidence="7">
    <location>
        <begin position="1509"/>
        <end position="1543"/>
    </location>
</feature>
<proteinExistence type="predicted"/>
<feature type="compositionally biased region" description="Polar residues" evidence="7">
    <location>
        <begin position="561"/>
        <end position="581"/>
    </location>
</feature>
<feature type="disulfide bond" evidence="5">
    <location>
        <begin position="1978"/>
        <end position="1993"/>
    </location>
</feature>
<evidence type="ECO:0000259" key="9">
    <source>
        <dbReference type="PROSITE" id="PS50287"/>
    </source>
</evidence>
<dbReference type="Gene3D" id="4.10.400.10">
    <property type="entry name" value="Low-density Lipoprotein Receptor"/>
    <property type="match status" value="5"/>
</dbReference>
<feature type="compositionally biased region" description="Low complexity" evidence="7">
    <location>
        <begin position="269"/>
        <end position="296"/>
    </location>
</feature>
<feature type="compositionally biased region" description="Polar residues" evidence="7">
    <location>
        <begin position="840"/>
        <end position="857"/>
    </location>
</feature>
<dbReference type="PROSITE" id="PS50068">
    <property type="entry name" value="LDLRA_2"/>
    <property type="match status" value="5"/>
</dbReference>
<evidence type="ECO:0000256" key="1">
    <source>
        <dbReference type="ARBA" id="ARBA00022670"/>
    </source>
</evidence>
<dbReference type="SMART" id="SM00192">
    <property type="entry name" value="LDLa"/>
    <property type="match status" value="5"/>
</dbReference>
<evidence type="ECO:0000256" key="2">
    <source>
        <dbReference type="ARBA" id="ARBA00022801"/>
    </source>
</evidence>
<feature type="region of interest" description="Disordered" evidence="7">
    <location>
        <begin position="1135"/>
        <end position="1163"/>
    </location>
</feature>
<feature type="compositionally biased region" description="Low complexity" evidence="7">
    <location>
        <begin position="304"/>
        <end position="318"/>
    </location>
</feature>
<feature type="region of interest" description="Disordered" evidence="7">
    <location>
        <begin position="1189"/>
        <end position="1228"/>
    </location>
</feature>
<feature type="compositionally biased region" description="Polar residues" evidence="7">
    <location>
        <begin position="590"/>
        <end position="601"/>
    </location>
</feature>
<feature type="compositionally biased region" description="Basic and acidic residues" evidence="7">
    <location>
        <begin position="757"/>
        <end position="780"/>
    </location>
</feature>
<feature type="domain" description="SRCR" evidence="9">
    <location>
        <begin position="2002"/>
        <end position="2096"/>
    </location>
</feature>
<dbReference type="Pfam" id="PF00057">
    <property type="entry name" value="Ldl_recept_a"/>
    <property type="match status" value="5"/>
</dbReference>
<dbReference type="PRINTS" id="PR00261">
    <property type="entry name" value="LDLRECEPTOR"/>
</dbReference>
<feature type="compositionally biased region" description="Low complexity" evidence="7">
    <location>
        <begin position="228"/>
        <end position="262"/>
    </location>
</feature>
<feature type="disulfide bond" evidence="5">
    <location>
        <begin position="1930"/>
        <end position="1948"/>
    </location>
</feature>
<dbReference type="Gene3D" id="3.10.250.10">
    <property type="entry name" value="SRCR-like domain"/>
    <property type="match status" value="1"/>
</dbReference>
<feature type="compositionally biased region" description="Low complexity" evidence="7">
    <location>
        <begin position="395"/>
        <end position="422"/>
    </location>
</feature>
<feature type="region of interest" description="Disordered" evidence="7">
    <location>
        <begin position="737"/>
        <end position="888"/>
    </location>
</feature>
<dbReference type="EMBL" id="OE005156">
    <property type="protein sequence ID" value="CAD7461727.1"/>
    <property type="molecule type" value="Genomic_DNA"/>
</dbReference>
<feature type="compositionally biased region" description="Polar residues" evidence="7">
    <location>
        <begin position="789"/>
        <end position="799"/>
    </location>
</feature>
<feature type="disulfide bond" evidence="5">
    <location>
        <begin position="1959"/>
        <end position="1971"/>
    </location>
</feature>
<feature type="compositionally biased region" description="Basic and acidic residues" evidence="7">
    <location>
        <begin position="1152"/>
        <end position="1163"/>
    </location>
</feature>
<feature type="region of interest" description="Disordered" evidence="7">
    <location>
        <begin position="1566"/>
        <end position="1642"/>
    </location>
</feature>
<dbReference type="SMART" id="SM00202">
    <property type="entry name" value="SR"/>
    <property type="match status" value="1"/>
</dbReference>
<feature type="compositionally biased region" description="Low complexity" evidence="7">
    <location>
        <begin position="434"/>
        <end position="443"/>
    </location>
</feature>
<feature type="disulfide bond" evidence="5">
    <location>
        <begin position="1865"/>
        <end position="1880"/>
    </location>
</feature>
<feature type="compositionally biased region" description="Low complexity" evidence="7">
    <location>
        <begin position="329"/>
        <end position="384"/>
    </location>
</feature>
<dbReference type="PANTHER" id="PTHR24252:SF18">
    <property type="entry name" value="OVOCHYMASE 1"/>
    <property type="match status" value="1"/>
</dbReference>
<feature type="disulfide bond" evidence="5">
    <location>
        <begin position="1942"/>
        <end position="1957"/>
    </location>
</feature>
<dbReference type="InterPro" id="IPR002172">
    <property type="entry name" value="LDrepeatLR_classA_rpt"/>
</dbReference>
<feature type="compositionally biased region" description="Basic and acidic residues" evidence="7">
    <location>
        <begin position="1282"/>
        <end position="1291"/>
    </location>
</feature>
<feature type="compositionally biased region" description="Polar residues" evidence="7">
    <location>
        <begin position="1400"/>
        <end position="1420"/>
    </location>
</feature>
<feature type="region of interest" description="Disordered" evidence="7">
    <location>
        <begin position="910"/>
        <end position="948"/>
    </location>
</feature>
<feature type="disulfide bond" evidence="5">
    <location>
        <begin position="1885"/>
        <end position="1897"/>
    </location>
</feature>